<accession>A0AAV4GNS4</accession>
<protein>
    <submittedName>
        <fullName evidence="1">Uncharacterized protein</fullName>
    </submittedName>
</protein>
<proteinExistence type="predicted"/>
<gene>
    <name evidence="1" type="ORF">ElyMa_002487700</name>
</gene>
<dbReference type="AlphaFoldDB" id="A0AAV4GNS4"/>
<evidence type="ECO:0000313" key="1">
    <source>
        <dbReference type="EMBL" id="GFR87223.1"/>
    </source>
</evidence>
<dbReference type="EMBL" id="BMAT01005075">
    <property type="protein sequence ID" value="GFR87223.1"/>
    <property type="molecule type" value="Genomic_DNA"/>
</dbReference>
<name>A0AAV4GNS4_9GAST</name>
<sequence>MNRSPVFFNSIESSCAKFLACKNRLNWPPTAQARFPAYRNSFSACGQVFPFETCVGQYSVACLNLADLDHMRKFSRLVYYMCSARVKRETQTGLCWTGNDNHRKMENLMGQNCFKDSSSFTLSC</sequence>
<keyword evidence="2" id="KW-1185">Reference proteome</keyword>
<organism evidence="1 2">
    <name type="scientific">Elysia marginata</name>
    <dbReference type="NCBI Taxonomy" id="1093978"/>
    <lineage>
        <taxon>Eukaryota</taxon>
        <taxon>Metazoa</taxon>
        <taxon>Spiralia</taxon>
        <taxon>Lophotrochozoa</taxon>
        <taxon>Mollusca</taxon>
        <taxon>Gastropoda</taxon>
        <taxon>Heterobranchia</taxon>
        <taxon>Euthyneura</taxon>
        <taxon>Panpulmonata</taxon>
        <taxon>Sacoglossa</taxon>
        <taxon>Placobranchoidea</taxon>
        <taxon>Plakobranchidae</taxon>
        <taxon>Elysia</taxon>
    </lineage>
</organism>
<evidence type="ECO:0000313" key="2">
    <source>
        <dbReference type="Proteomes" id="UP000762676"/>
    </source>
</evidence>
<reference evidence="1 2" key="1">
    <citation type="journal article" date="2021" name="Elife">
        <title>Chloroplast acquisition without the gene transfer in kleptoplastic sea slugs, Plakobranchus ocellatus.</title>
        <authorList>
            <person name="Maeda T."/>
            <person name="Takahashi S."/>
            <person name="Yoshida T."/>
            <person name="Shimamura S."/>
            <person name="Takaki Y."/>
            <person name="Nagai Y."/>
            <person name="Toyoda A."/>
            <person name="Suzuki Y."/>
            <person name="Arimoto A."/>
            <person name="Ishii H."/>
            <person name="Satoh N."/>
            <person name="Nishiyama T."/>
            <person name="Hasebe M."/>
            <person name="Maruyama T."/>
            <person name="Minagawa J."/>
            <person name="Obokata J."/>
            <person name="Shigenobu S."/>
        </authorList>
    </citation>
    <scope>NUCLEOTIDE SEQUENCE [LARGE SCALE GENOMIC DNA]</scope>
</reference>
<dbReference type="Proteomes" id="UP000762676">
    <property type="component" value="Unassembled WGS sequence"/>
</dbReference>
<feature type="non-terminal residue" evidence="1">
    <location>
        <position position="124"/>
    </location>
</feature>
<comment type="caution">
    <text evidence="1">The sequence shown here is derived from an EMBL/GenBank/DDBJ whole genome shotgun (WGS) entry which is preliminary data.</text>
</comment>